<dbReference type="EMBL" id="CP000554">
    <property type="protein sequence ID" value="ABM77693.1"/>
    <property type="molecule type" value="Genomic_DNA"/>
</dbReference>
<protein>
    <recommendedName>
        <fullName evidence="1">Coenzyme Q-binding protein COQ10 START domain-containing protein</fullName>
    </recommendedName>
</protein>
<proteinExistence type="predicted"/>
<dbReference type="InterPro" id="IPR023393">
    <property type="entry name" value="START-like_dom_sf"/>
</dbReference>
<sequence>MQPLLVVALQDLQPRSGSVLIASPESVSVKRQAIEQTMERLPHGARRLAVQLRTPIKESLLWDVLTDYDKLSEFIPNLASSTVLERTGNRVRLNQVGSQQLLGLRFSAQVQLELVEHRAEGQLQFHLLKGDFRRFEGNWIMRELAEGTSTSLLYELTVQGCIGMPVALIEQRLRDDLTANLLAVEMEGLRRQSLV</sequence>
<dbReference type="Proteomes" id="UP000002274">
    <property type="component" value="Chromosome"/>
</dbReference>
<feature type="domain" description="Coenzyme Q-binding protein COQ10 START" evidence="1">
    <location>
        <begin position="59"/>
        <end position="183"/>
    </location>
</feature>
<organism evidence="2 3">
    <name type="scientific">Prochlorococcus marinus (strain MIT 9303)</name>
    <dbReference type="NCBI Taxonomy" id="59922"/>
    <lineage>
        <taxon>Bacteria</taxon>
        <taxon>Bacillati</taxon>
        <taxon>Cyanobacteriota</taxon>
        <taxon>Cyanophyceae</taxon>
        <taxon>Synechococcales</taxon>
        <taxon>Prochlorococcaceae</taxon>
        <taxon>Prochlorococcus</taxon>
    </lineage>
</organism>
<evidence type="ECO:0000313" key="3">
    <source>
        <dbReference type="Proteomes" id="UP000002274"/>
    </source>
</evidence>
<gene>
    <name evidence="2" type="ordered locus">P9303_09421</name>
</gene>
<dbReference type="SUPFAM" id="SSF55961">
    <property type="entry name" value="Bet v1-like"/>
    <property type="match status" value="1"/>
</dbReference>
<name>A2C883_PROM3</name>
<dbReference type="CDD" id="cd08866">
    <property type="entry name" value="SRPBCC_11"/>
    <property type="match status" value="1"/>
</dbReference>
<dbReference type="AlphaFoldDB" id="A2C883"/>
<evidence type="ECO:0000313" key="2">
    <source>
        <dbReference type="EMBL" id="ABM77693.1"/>
    </source>
</evidence>
<dbReference type="PANTHER" id="PTHR34060:SF1">
    <property type="entry name" value="POLYKETIDE CYCLASE _ DEHYDRASE AND LIPID TRANSPORT PROTEIN"/>
    <property type="match status" value="1"/>
</dbReference>
<evidence type="ECO:0000259" key="1">
    <source>
        <dbReference type="Pfam" id="PF03364"/>
    </source>
</evidence>
<dbReference type="Pfam" id="PF03364">
    <property type="entry name" value="Polyketide_cyc"/>
    <property type="match status" value="1"/>
</dbReference>
<dbReference type="InterPro" id="IPR005031">
    <property type="entry name" value="COQ10_START"/>
</dbReference>
<dbReference type="PANTHER" id="PTHR34060">
    <property type="entry name" value="POLYKETIDE CYCLASE / DEHYDRASE AND LIPID TRANSPORT PROTEIN"/>
    <property type="match status" value="1"/>
</dbReference>
<dbReference type="Gene3D" id="3.30.530.20">
    <property type="match status" value="1"/>
</dbReference>
<dbReference type="STRING" id="59922.P9303_09421"/>
<dbReference type="KEGG" id="pmf:P9303_09421"/>
<dbReference type="HOGENOM" id="CLU_083749_2_0_3"/>
<reference evidence="2 3" key="1">
    <citation type="journal article" date="2007" name="PLoS Genet.">
        <title>Patterns and implications of gene gain and loss in the evolution of Prochlorococcus.</title>
        <authorList>
            <person name="Kettler G.C."/>
            <person name="Martiny A.C."/>
            <person name="Huang K."/>
            <person name="Zucker J."/>
            <person name="Coleman M.L."/>
            <person name="Rodrigue S."/>
            <person name="Chen F."/>
            <person name="Lapidus A."/>
            <person name="Ferriera S."/>
            <person name="Johnson J."/>
            <person name="Steglich C."/>
            <person name="Church G.M."/>
            <person name="Richardson P."/>
            <person name="Chisholm S.W."/>
        </authorList>
    </citation>
    <scope>NUCLEOTIDE SEQUENCE [LARGE SCALE GENOMIC DNA]</scope>
    <source>
        <strain evidence="2 3">MIT 9303</strain>
    </source>
</reference>
<accession>A2C883</accession>